<feature type="transmembrane region" description="Helical" evidence="6">
    <location>
        <begin position="349"/>
        <end position="371"/>
    </location>
</feature>
<organism evidence="7 8">
    <name type="scientific">Dyadobacter luteus</name>
    <dbReference type="NCBI Taxonomy" id="2259619"/>
    <lineage>
        <taxon>Bacteria</taxon>
        <taxon>Pseudomonadati</taxon>
        <taxon>Bacteroidota</taxon>
        <taxon>Cytophagia</taxon>
        <taxon>Cytophagales</taxon>
        <taxon>Spirosomataceae</taxon>
        <taxon>Dyadobacter</taxon>
    </lineage>
</organism>
<evidence type="ECO:0000256" key="6">
    <source>
        <dbReference type="SAM" id="Phobius"/>
    </source>
</evidence>
<keyword evidence="4 6" id="KW-1133">Transmembrane helix</keyword>
<comment type="caution">
    <text evidence="7">The sequence shown here is derived from an EMBL/GenBank/DDBJ whole genome shotgun (WGS) entry which is preliminary data.</text>
</comment>
<name>A0A3D8YDF8_9BACT</name>
<feature type="transmembrane region" description="Helical" evidence="6">
    <location>
        <begin position="310"/>
        <end position="329"/>
    </location>
</feature>
<evidence type="ECO:0000256" key="2">
    <source>
        <dbReference type="ARBA" id="ARBA00022475"/>
    </source>
</evidence>
<proteinExistence type="predicted"/>
<evidence type="ECO:0000256" key="1">
    <source>
        <dbReference type="ARBA" id="ARBA00004651"/>
    </source>
</evidence>
<keyword evidence="2" id="KW-1003">Cell membrane</keyword>
<sequence length="431" mass="48571">MRNSITRKTTLLKITNPFLKNVLTLVSGTALAQLITVGVYPICSRLYSPEDYGFIEVIVSVTAILTSVACLKYEQGIVLPAQDEEGFSLLKMSILINFFVSTLLLISICFFSGTFAIWLGRAELKNYLFAIPFLVFFSALFVTVRFYAIRKSEFKLIARVSVEKAIIGGITQIVFGLAKLGSLGLIITQLTSASLVNGSMYKRLTAGKGFWNFANWQQEKETYVVLAKKYIDFPKFSVAATLANSLALYSTSIFVFKYFDAAILGQYSFANRLLSMPLILISSAVSDAFIQRATEEKRLTGNAQGSFLQILKPLVLVSIPTCVVAYFVLPDLFSWILGNKWYDAGRYASILIFLFSVRFFCSPLSSALIVFEKQKWLLFATGIQMMLTLCTFYTTYRYTYSFESFLYVTVLSQSLFYLAYLYLIWNVVRGK</sequence>
<evidence type="ECO:0000313" key="7">
    <source>
        <dbReference type="EMBL" id="REA62503.1"/>
    </source>
</evidence>
<feature type="transmembrane region" description="Helical" evidence="6">
    <location>
        <begin position="94"/>
        <end position="120"/>
    </location>
</feature>
<evidence type="ECO:0000256" key="5">
    <source>
        <dbReference type="ARBA" id="ARBA00023136"/>
    </source>
</evidence>
<feature type="transmembrane region" description="Helical" evidence="6">
    <location>
        <begin position="52"/>
        <end position="73"/>
    </location>
</feature>
<feature type="transmembrane region" description="Helical" evidence="6">
    <location>
        <begin position="21"/>
        <end position="40"/>
    </location>
</feature>
<feature type="transmembrane region" description="Helical" evidence="6">
    <location>
        <begin position="126"/>
        <end position="148"/>
    </location>
</feature>
<protein>
    <recommendedName>
        <fullName evidence="9">Polysaccharide biosynthesis protein</fullName>
    </recommendedName>
</protein>
<gene>
    <name evidence="7" type="ORF">DSL64_09650</name>
</gene>
<dbReference type="PANTHER" id="PTHR30250">
    <property type="entry name" value="PST FAMILY PREDICTED COLANIC ACID TRANSPORTER"/>
    <property type="match status" value="1"/>
</dbReference>
<reference evidence="7 8" key="1">
    <citation type="submission" date="2018-07" db="EMBL/GenBank/DDBJ databases">
        <title>Dyadobacter roseus sp. nov., isolated from rose rhizosphere soil.</title>
        <authorList>
            <person name="Chen L."/>
        </authorList>
    </citation>
    <scope>NUCLEOTIDE SEQUENCE [LARGE SCALE GENOMIC DNA]</scope>
    <source>
        <strain evidence="7 8">RS19</strain>
    </source>
</reference>
<dbReference type="GO" id="GO:0005886">
    <property type="term" value="C:plasma membrane"/>
    <property type="evidence" value="ECO:0007669"/>
    <property type="project" value="UniProtKB-SubCell"/>
</dbReference>
<comment type="subcellular location">
    <subcellularLocation>
        <location evidence="1">Cell membrane</location>
        <topology evidence="1">Multi-pass membrane protein</topology>
    </subcellularLocation>
</comment>
<dbReference type="EMBL" id="QNUL01000005">
    <property type="protein sequence ID" value="REA62503.1"/>
    <property type="molecule type" value="Genomic_DNA"/>
</dbReference>
<evidence type="ECO:0000256" key="4">
    <source>
        <dbReference type="ARBA" id="ARBA00022989"/>
    </source>
</evidence>
<dbReference type="RefSeq" id="WP_115830534.1">
    <property type="nucleotide sequence ID" value="NZ_QNUL01000005.1"/>
</dbReference>
<evidence type="ECO:0000313" key="8">
    <source>
        <dbReference type="Proteomes" id="UP000256373"/>
    </source>
</evidence>
<keyword evidence="3 6" id="KW-0812">Transmembrane</keyword>
<feature type="transmembrane region" description="Helical" evidence="6">
    <location>
        <begin position="236"/>
        <end position="259"/>
    </location>
</feature>
<keyword evidence="5 6" id="KW-0472">Membrane</keyword>
<feature type="transmembrane region" description="Helical" evidence="6">
    <location>
        <begin position="404"/>
        <end position="425"/>
    </location>
</feature>
<feature type="transmembrane region" description="Helical" evidence="6">
    <location>
        <begin position="376"/>
        <end position="398"/>
    </location>
</feature>
<dbReference type="Pfam" id="PF13440">
    <property type="entry name" value="Polysacc_synt_3"/>
    <property type="match status" value="1"/>
</dbReference>
<dbReference type="AlphaFoldDB" id="A0A3D8YDF8"/>
<dbReference type="Proteomes" id="UP000256373">
    <property type="component" value="Unassembled WGS sequence"/>
</dbReference>
<dbReference type="PANTHER" id="PTHR30250:SF11">
    <property type="entry name" value="O-ANTIGEN TRANSPORTER-RELATED"/>
    <property type="match status" value="1"/>
</dbReference>
<keyword evidence="8" id="KW-1185">Reference proteome</keyword>
<evidence type="ECO:0008006" key="9">
    <source>
        <dbReference type="Google" id="ProtNLM"/>
    </source>
</evidence>
<dbReference type="OrthoDB" id="109075at2"/>
<dbReference type="InterPro" id="IPR050833">
    <property type="entry name" value="Poly_Biosynth_Transport"/>
</dbReference>
<evidence type="ECO:0000256" key="3">
    <source>
        <dbReference type="ARBA" id="ARBA00022692"/>
    </source>
</evidence>
<accession>A0A3D8YDF8</accession>